<reference evidence="1 2" key="1">
    <citation type="submission" date="2020-06" db="EMBL/GenBank/DDBJ databases">
        <title>REHAB project genomes.</title>
        <authorList>
            <person name="Shaw L.P."/>
        </authorList>
    </citation>
    <scope>NUCLEOTIDE SEQUENCE [LARGE SCALE GENOMIC DNA]</scope>
    <source>
        <strain evidence="1 2">RHBSTW-00074</strain>
    </source>
</reference>
<proteinExistence type="predicted"/>
<comment type="caution">
    <text evidence="1">The sequence shown here is derived from an EMBL/GenBank/DDBJ whole genome shotgun (WGS) entry which is preliminary data.</text>
</comment>
<dbReference type="RefSeq" id="WP_182383423.1">
    <property type="nucleotide sequence ID" value="NZ_JABXQT010000001.1"/>
</dbReference>
<evidence type="ECO:0000313" key="1">
    <source>
        <dbReference type="EMBL" id="MBA8077884.1"/>
    </source>
</evidence>
<protein>
    <submittedName>
        <fullName evidence="1">Uncharacterized protein</fullName>
    </submittedName>
</protein>
<dbReference type="EMBL" id="JABXRP010000001">
    <property type="protein sequence ID" value="MBA8077884.1"/>
    <property type="molecule type" value="Genomic_DNA"/>
</dbReference>
<sequence>MQQSITALKEKTTQNDYASFKNASVHKNGLADGGTIAIECYGDSTMWGSTSLNSTVQNPVNPPAVFQRTMDLLFGTGKASITNKAIRGTALFSMLAGDLLPVD</sequence>
<accession>A0A7W3HEQ8</accession>
<dbReference type="Proteomes" id="UP000533461">
    <property type="component" value="Unassembled WGS sequence"/>
</dbReference>
<dbReference type="AlphaFoldDB" id="A0A7W3HEQ8"/>
<evidence type="ECO:0000313" key="2">
    <source>
        <dbReference type="Proteomes" id="UP000533461"/>
    </source>
</evidence>
<name>A0A7W3HEQ8_ENTAS</name>
<gene>
    <name evidence="1" type="ORF">HV056_15240</name>
</gene>
<organism evidence="1 2">
    <name type="scientific">Enterobacter asburiae</name>
    <dbReference type="NCBI Taxonomy" id="61645"/>
    <lineage>
        <taxon>Bacteria</taxon>
        <taxon>Pseudomonadati</taxon>
        <taxon>Pseudomonadota</taxon>
        <taxon>Gammaproteobacteria</taxon>
        <taxon>Enterobacterales</taxon>
        <taxon>Enterobacteriaceae</taxon>
        <taxon>Enterobacter</taxon>
        <taxon>Enterobacter cloacae complex</taxon>
    </lineage>
</organism>